<keyword evidence="9" id="KW-1185">Reference proteome</keyword>
<feature type="domain" description="D-isomer specific 2-hydroxyacid dehydrogenase catalytic" evidence="5">
    <location>
        <begin position="17"/>
        <end position="312"/>
    </location>
</feature>
<dbReference type="SUPFAM" id="SSF52283">
    <property type="entry name" value="Formate/glycerate dehydrogenase catalytic domain-like"/>
    <property type="match status" value="1"/>
</dbReference>
<reference evidence="8 10" key="2">
    <citation type="journal article" date="2017" name="Nat. Microbiol.">
        <title>Natural product diversity associated with the nematode symbionts Photorhabdus and Xenorhabdus.</title>
        <authorList>
            <person name="Tobias N.J."/>
            <person name="Wolff H."/>
            <person name="Djahanschiri B."/>
            <person name="Grundmann F."/>
            <person name="Kronenwerth M."/>
            <person name="Shi Y.M."/>
            <person name="Simonyi S."/>
            <person name="Grun P."/>
            <person name="Shapiro-Ilan D."/>
            <person name="Pidot S.J."/>
            <person name="Stinear T.P."/>
            <person name="Ebersberger I."/>
            <person name="Bode H.B."/>
        </authorList>
    </citation>
    <scope>NUCLEOTIDE SEQUENCE [LARGE SCALE GENOMIC DNA]</scope>
    <source>
        <strain evidence="8 10">DSM 17903</strain>
    </source>
</reference>
<evidence type="ECO:0000256" key="2">
    <source>
        <dbReference type="ARBA" id="ARBA00023002"/>
    </source>
</evidence>
<dbReference type="KEGG" id="xho:A9255_17200"/>
<dbReference type="GO" id="GO:0016616">
    <property type="term" value="F:oxidoreductase activity, acting on the CH-OH group of donors, NAD or NADP as acceptor"/>
    <property type="evidence" value="ECO:0007669"/>
    <property type="project" value="InterPro"/>
</dbReference>
<dbReference type="GO" id="GO:0051287">
    <property type="term" value="F:NAD binding"/>
    <property type="evidence" value="ECO:0007669"/>
    <property type="project" value="InterPro"/>
</dbReference>
<evidence type="ECO:0000259" key="5">
    <source>
        <dbReference type="Pfam" id="PF00389"/>
    </source>
</evidence>
<dbReference type="STRING" id="351679.A9255_17200"/>
<dbReference type="InterPro" id="IPR006139">
    <property type="entry name" value="D-isomer_2_OHA_DH_cat_dom"/>
</dbReference>
<gene>
    <name evidence="7" type="ORF">A9255_17200</name>
    <name evidence="8" type="ORF">Xhom_01145</name>
</gene>
<evidence type="ECO:0000313" key="10">
    <source>
        <dbReference type="Proteomes" id="UP000225433"/>
    </source>
</evidence>
<feature type="domain" description="D-isomer specific 2-hydroxyacid dehydrogenase NAD-binding" evidence="6">
    <location>
        <begin position="113"/>
        <end position="285"/>
    </location>
</feature>
<dbReference type="SUPFAM" id="SSF51735">
    <property type="entry name" value="NAD(P)-binding Rossmann-fold domains"/>
    <property type="match status" value="1"/>
</dbReference>
<dbReference type="InterPro" id="IPR006140">
    <property type="entry name" value="D-isomer_DH_NAD-bd"/>
</dbReference>
<sequence>MPLVVIPDDYQYATKHIQALYQNSDFEVVSLGAVDRDPKAEAWLAKADALILIRERTLINGQFLSKTPNLKLISQTGKVAYNIDLELCAQRGIAVVEGAGSPVAAAELTWLLIQNSIRKFVPSVETMKKGLWQTEFGDTVAGKTLGIVGYGKIGQMIAKYAQAFDMQVQVWGSTRAQEQARQEGLIVPNSREDFFQTSDVITLHQRLVKETAGNVTFSDLTQMKTTAVLVNTARSGLIEAGALEKALDLGTPGFAALDVFDIEPIWDINHPLLKRENVLCSPHIGYVTKSCYDIYFESAFKNVERYFAGDKSHVINR</sequence>
<evidence type="ECO:0000313" key="9">
    <source>
        <dbReference type="Proteomes" id="UP000094600"/>
    </source>
</evidence>
<dbReference type="EMBL" id="CP016176">
    <property type="protein sequence ID" value="AOM42138.1"/>
    <property type="molecule type" value="Genomic_DNA"/>
</dbReference>
<dbReference type="AlphaFoldDB" id="A0A2G0QFY2"/>
<organism evidence="8 10">
    <name type="scientific">Xenorhabdus hominickii</name>
    <dbReference type="NCBI Taxonomy" id="351679"/>
    <lineage>
        <taxon>Bacteria</taxon>
        <taxon>Pseudomonadati</taxon>
        <taxon>Pseudomonadota</taxon>
        <taxon>Gammaproteobacteria</taxon>
        <taxon>Enterobacterales</taxon>
        <taxon>Morganellaceae</taxon>
        <taxon>Xenorhabdus</taxon>
    </lineage>
</organism>
<keyword evidence="2 4" id="KW-0560">Oxidoreductase</keyword>
<dbReference type="PANTHER" id="PTHR42789:SF1">
    <property type="entry name" value="D-ISOMER SPECIFIC 2-HYDROXYACID DEHYDROGENASE FAMILY PROTEIN (AFU_ORTHOLOGUE AFUA_6G10090)"/>
    <property type="match status" value="1"/>
</dbReference>
<dbReference type="Proteomes" id="UP000225433">
    <property type="component" value="Unassembled WGS sequence"/>
</dbReference>
<evidence type="ECO:0000256" key="4">
    <source>
        <dbReference type="RuleBase" id="RU003719"/>
    </source>
</evidence>
<protein>
    <submittedName>
        <fullName evidence="7 8">3-phosphoglycerate dehydrogenase</fullName>
    </submittedName>
</protein>
<proteinExistence type="inferred from homology"/>
<evidence type="ECO:0000313" key="7">
    <source>
        <dbReference type="EMBL" id="AOM42138.1"/>
    </source>
</evidence>
<evidence type="ECO:0000313" key="8">
    <source>
        <dbReference type="EMBL" id="PHM58134.1"/>
    </source>
</evidence>
<evidence type="ECO:0000256" key="3">
    <source>
        <dbReference type="ARBA" id="ARBA00023027"/>
    </source>
</evidence>
<dbReference type="PANTHER" id="PTHR42789">
    <property type="entry name" value="D-ISOMER SPECIFIC 2-HYDROXYACID DEHYDROGENASE FAMILY PROTEIN (AFU_ORTHOLOGUE AFUA_6G10090)"/>
    <property type="match status" value="1"/>
</dbReference>
<dbReference type="Pfam" id="PF02826">
    <property type="entry name" value="2-Hacid_dh_C"/>
    <property type="match status" value="1"/>
</dbReference>
<dbReference type="RefSeq" id="WP_069317780.1">
    <property type="nucleotide sequence ID" value="NZ_CAWNQJ010000001.1"/>
</dbReference>
<evidence type="ECO:0000256" key="1">
    <source>
        <dbReference type="ARBA" id="ARBA00005854"/>
    </source>
</evidence>
<dbReference type="InterPro" id="IPR050857">
    <property type="entry name" value="D-2-hydroxyacid_DH"/>
</dbReference>
<keyword evidence="3" id="KW-0520">NAD</keyword>
<accession>A0A2G0QFY2</accession>
<dbReference type="EMBL" id="NJAI01000001">
    <property type="protein sequence ID" value="PHM58134.1"/>
    <property type="molecule type" value="Genomic_DNA"/>
</dbReference>
<dbReference type="InterPro" id="IPR036291">
    <property type="entry name" value="NAD(P)-bd_dom_sf"/>
</dbReference>
<reference evidence="7 9" key="1">
    <citation type="submission" date="2016-06" db="EMBL/GenBank/DDBJ databases">
        <title>Bacterial characters and pathogenicity of Xenorhabdus hominickii from an entomopathogenic nematode, Steinernema monticolum.</title>
        <authorList>
            <person name="Park Y."/>
            <person name="Kim Y."/>
        </authorList>
    </citation>
    <scope>NUCLEOTIDE SEQUENCE [LARGE SCALE GENOMIC DNA]</scope>
    <source>
        <strain evidence="7 9">ANU1</strain>
    </source>
</reference>
<dbReference type="Proteomes" id="UP000094600">
    <property type="component" value="Chromosome"/>
</dbReference>
<name>A0A2G0QFY2_XENHO</name>
<dbReference type="Gene3D" id="3.40.50.720">
    <property type="entry name" value="NAD(P)-binding Rossmann-like Domain"/>
    <property type="match status" value="2"/>
</dbReference>
<evidence type="ECO:0000259" key="6">
    <source>
        <dbReference type="Pfam" id="PF02826"/>
    </source>
</evidence>
<comment type="similarity">
    <text evidence="1 4">Belongs to the D-isomer specific 2-hydroxyacid dehydrogenase family.</text>
</comment>
<dbReference type="CDD" id="cd12169">
    <property type="entry name" value="PGDH_like_1"/>
    <property type="match status" value="1"/>
</dbReference>
<dbReference type="Pfam" id="PF00389">
    <property type="entry name" value="2-Hacid_dh"/>
    <property type="match status" value="1"/>
</dbReference>